<dbReference type="Gene3D" id="3.30.530.20">
    <property type="match status" value="1"/>
</dbReference>
<dbReference type="Pfam" id="PF03364">
    <property type="entry name" value="Polyketide_cyc"/>
    <property type="match status" value="1"/>
</dbReference>
<keyword evidence="3" id="KW-1185">Reference proteome</keyword>
<evidence type="ECO:0000313" key="3">
    <source>
        <dbReference type="Proteomes" id="UP000318103"/>
    </source>
</evidence>
<evidence type="ECO:0000313" key="2">
    <source>
        <dbReference type="EMBL" id="TQK98354.1"/>
    </source>
</evidence>
<sequence>MRRVELNAEIDGVGPADALPELVRFEKYPELTRHVRSAEVHQTLPHETGRSSWELNFRSGLLCWTERETFRPADGRIEFEQVEGDFDTMSGAWQLTARPGGGCAVHFRADFDFGIASMESILDPIAERVIKETVARAVTGLFGGARILGDDDLTASGLGVGSGTR</sequence>
<comment type="caution">
    <text evidence="2">The sequence shown here is derived from an EMBL/GenBank/DDBJ whole genome shotgun (WGS) entry which is preliminary data.</text>
</comment>
<dbReference type="EMBL" id="VFNX01000001">
    <property type="protein sequence ID" value="TQK98354.1"/>
    <property type="molecule type" value="Genomic_DNA"/>
</dbReference>
<dbReference type="InterPro" id="IPR005031">
    <property type="entry name" value="COQ10_START"/>
</dbReference>
<dbReference type="OrthoDB" id="9134299at2"/>
<proteinExistence type="predicted"/>
<reference evidence="2 3" key="1">
    <citation type="submission" date="2019-06" db="EMBL/GenBank/DDBJ databases">
        <title>Sequencing the genomes of 1000 actinobacteria strains.</title>
        <authorList>
            <person name="Klenk H.-P."/>
        </authorList>
    </citation>
    <scope>NUCLEOTIDE SEQUENCE [LARGE SCALE GENOMIC DNA]</scope>
    <source>
        <strain evidence="2 3">DSM 41929</strain>
    </source>
</reference>
<evidence type="ECO:0000259" key="1">
    <source>
        <dbReference type="Pfam" id="PF03364"/>
    </source>
</evidence>
<dbReference type="SUPFAM" id="SSF55961">
    <property type="entry name" value="Bet v1-like"/>
    <property type="match status" value="1"/>
</dbReference>
<dbReference type="AlphaFoldDB" id="A0A542UH39"/>
<gene>
    <name evidence="2" type="ORF">FB563_3376</name>
</gene>
<accession>A0A542UH39</accession>
<dbReference type="RefSeq" id="WP_055708326.1">
    <property type="nucleotide sequence ID" value="NZ_JBPJFI010000001.1"/>
</dbReference>
<dbReference type="Proteomes" id="UP000318103">
    <property type="component" value="Unassembled WGS sequence"/>
</dbReference>
<protein>
    <submittedName>
        <fullName evidence="2">Ribosome-associated toxin RatA of RatAB toxin-antitoxin module</fullName>
    </submittedName>
</protein>
<feature type="domain" description="Coenzyme Q-binding protein COQ10 START" evidence="1">
    <location>
        <begin position="24"/>
        <end position="136"/>
    </location>
</feature>
<dbReference type="InterPro" id="IPR023393">
    <property type="entry name" value="START-like_dom_sf"/>
</dbReference>
<name>A0A542UH39_9ACTN</name>
<organism evidence="2 3">
    <name type="scientific">Streptomyces puniciscabiei</name>
    <dbReference type="NCBI Taxonomy" id="164348"/>
    <lineage>
        <taxon>Bacteria</taxon>
        <taxon>Bacillati</taxon>
        <taxon>Actinomycetota</taxon>
        <taxon>Actinomycetes</taxon>
        <taxon>Kitasatosporales</taxon>
        <taxon>Streptomycetaceae</taxon>
        <taxon>Streptomyces</taxon>
    </lineage>
</organism>